<evidence type="ECO:0000256" key="5">
    <source>
        <dbReference type="ARBA" id="ARBA00022692"/>
    </source>
</evidence>
<keyword evidence="4" id="KW-0997">Cell inner membrane</keyword>
<feature type="transmembrane region" description="Helical" evidence="8">
    <location>
        <begin position="70"/>
        <end position="89"/>
    </location>
</feature>
<keyword evidence="7 8" id="KW-0472">Membrane</keyword>
<evidence type="ECO:0000256" key="8">
    <source>
        <dbReference type="SAM" id="Phobius"/>
    </source>
</evidence>
<organism evidence="9">
    <name type="scientific">marine metagenome</name>
    <dbReference type="NCBI Taxonomy" id="408172"/>
    <lineage>
        <taxon>unclassified sequences</taxon>
        <taxon>metagenomes</taxon>
        <taxon>ecological metagenomes</taxon>
    </lineage>
</organism>
<keyword evidence="5 8" id="KW-0812">Transmembrane</keyword>
<evidence type="ECO:0000256" key="1">
    <source>
        <dbReference type="ARBA" id="ARBA00004651"/>
    </source>
</evidence>
<evidence type="ECO:0000256" key="7">
    <source>
        <dbReference type="ARBA" id="ARBA00023136"/>
    </source>
</evidence>
<dbReference type="InterPro" id="IPR001851">
    <property type="entry name" value="ABC_transp_permease"/>
</dbReference>
<name>A0A381SFN1_9ZZZZ</name>
<evidence type="ECO:0000256" key="3">
    <source>
        <dbReference type="ARBA" id="ARBA00022475"/>
    </source>
</evidence>
<evidence type="ECO:0000256" key="4">
    <source>
        <dbReference type="ARBA" id="ARBA00022519"/>
    </source>
</evidence>
<proteinExistence type="predicted"/>
<evidence type="ECO:0000313" key="9">
    <source>
        <dbReference type="EMBL" id="SVA02786.1"/>
    </source>
</evidence>
<reference evidence="9" key="1">
    <citation type="submission" date="2018-05" db="EMBL/GenBank/DDBJ databases">
        <authorList>
            <person name="Lanie J.A."/>
            <person name="Ng W.-L."/>
            <person name="Kazmierczak K.M."/>
            <person name="Andrzejewski T.M."/>
            <person name="Davidsen T.M."/>
            <person name="Wayne K.J."/>
            <person name="Tettelin H."/>
            <person name="Glass J.I."/>
            <person name="Rusch D."/>
            <person name="Podicherti R."/>
            <person name="Tsui H.-C.T."/>
            <person name="Winkler M.E."/>
        </authorList>
    </citation>
    <scope>NUCLEOTIDE SEQUENCE</scope>
</reference>
<accession>A0A381SFN1</accession>
<dbReference type="CDD" id="cd06579">
    <property type="entry name" value="TM_PBP1_transp_AraH_like"/>
    <property type="match status" value="1"/>
</dbReference>
<protein>
    <recommendedName>
        <fullName evidence="10">ABC transporter permease</fullName>
    </recommendedName>
</protein>
<feature type="transmembrane region" description="Helical" evidence="8">
    <location>
        <begin position="175"/>
        <end position="196"/>
    </location>
</feature>
<sequence>MNTNINIKKFFFNNILLFVFFAIFLTGSLTSEYFFTLVNLQNMVRNMAVPGLLALGITFVFLVSRIDLSVGTLTIFGPILAVSSLAYLGDLFDFKVLVRGNIYANSATIIVLVSLLTGLIIGLLNGVGVMYGKITSFIMTLAMMKALWGLNYVLTSGHAFYLQVPTYTWMGTLNILSIPFSTWIFICMTIIASIMMKYTIIGRRIYSIGGDEKTARLAGINVTFWVILTFVMSGFCSSVAGILFSSRLQTVDAPLAVGFELTAIAFAVVGGVSLTGGRGSPYRAFLGTLVMGGLFNLFSMWGLNTWHRNIVVGIIIILVVILDQRNNKFGRI</sequence>
<evidence type="ECO:0000256" key="6">
    <source>
        <dbReference type="ARBA" id="ARBA00022989"/>
    </source>
</evidence>
<comment type="subcellular location">
    <subcellularLocation>
        <location evidence="1">Cell membrane</location>
        <topology evidence="1">Multi-pass membrane protein</topology>
    </subcellularLocation>
</comment>
<feature type="transmembrane region" description="Helical" evidence="8">
    <location>
        <begin position="101"/>
        <end position="124"/>
    </location>
</feature>
<dbReference type="EMBL" id="UINC01003040">
    <property type="protein sequence ID" value="SVA02786.1"/>
    <property type="molecule type" value="Genomic_DNA"/>
</dbReference>
<dbReference type="GO" id="GO:0022857">
    <property type="term" value="F:transmembrane transporter activity"/>
    <property type="evidence" value="ECO:0007669"/>
    <property type="project" value="InterPro"/>
</dbReference>
<feature type="transmembrane region" description="Helical" evidence="8">
    <location>
        <begin position="282"/>
        <end position="300"/>
    </location>
</feature>
<dbReference type="AlphaFoldDB" id="A0A381SFN1"/>
<keyword evidence="3" id="KW-1003">Cell membrane</keyword>
<feature type="transmembrane region" description="Helical" evidence="8">
    <location>
        <begin position="255"/>
        <end position="275"/>
    </location>
</feature>
<dbReference type="Pfam" id="PF02653">
    <property type="entry name" value="BPD_transp_2"/>
    <property type="match status" value="1"/>
</dbReference>
<dbReference type="GO" id="GO:0005886">
    <property type="term" value="C:plasma membrane"/>
    <property type="evidence" value="ECO:0007669"/>
    <property type="project" value="UniProtKB-SubCell"/>
</dbReference>
<dbReference type="PANTHER" id="PTHR32196:SF21">
    <property type="entry name" value="ABC TRANSPORTER PERMEASE PROTEIN YPHD-RELATED"/>
    <property type="match status" value="1"/>
</dbReference>
<gene>
    <name evidence="9" type="ORF">METZ01_LOCUS55640</name>
</gene>
<dbReference type="PANTHER" id="PTHR32196">
    <property type="entry name" value="ABC TRANSPORTER PERMEASE PROTEIN YPHD-RELATED-RELATED"/>
    <property type="match status" value="1"/>
</dbReference>
<evidence type="ECO:0008006" key="10">
    <source>
        <dbReference type="Google" id="ProtNLM"/>
    </source>
</evidence>
<keyword evidence="2" id="KW-0813">Transport</keyword>
<feature type="transmembrane region" description="Helical" evidence="8">
    <location>
        <begin position="306"/>
        <end position="322"/>
    </location>
</feature>
<feature type="transmembrane region" description="Helical" evidence="8">
    <location>
        <begin position="47"/>
        <end position="63"/>
    </location>
</feature>
<evidence type="ECO:0000256" key="2">
    <source>
        <dbReference type="ARBA" id="ARBA00022448"/>
    </source>
</evidence>
<keyword evidence="6 8" id="KW-1133">Transmembrane helix</keyword>
<feature type="transmembrane region" description="Helical" evidence="8">
    <location>
        <begin position="217"/>
        <end position="243"/>
    </location>
</feature>
<feature type="transmembrane region" description="Helical" evidence="8">
    <location>
        <begin position="12"/>
        <end position="35"/>
    </location>
</feature>